<reference evidence="3 4" key="1">
    <citation type="submission" date="2015-09" db="EMBL/GenBank/DDBJ databases">
        <title>Host preference determinants of Valsa canker pathogens revealed by comparative genomics.</title>
        <authorList>
            <person name="Yin Z."/>
            <person name="Huang L."/>
        </authorList>
    </citation>
    <scope>NUCLEOTIDE SEQUENCE [LARGE SCALE GENOMIC DNA]</scope>
    <source>
        <strain evidence="3 4">YSFL</strain>
    </source>
</reference>
<dbReference type="Pfam" id="PF13450">
    <property type="entry name" value="NAD_binding_8"/>
    <property type="match status" value="1"/>
</dbReference>
<keyword evidence="2" id="KW-0732">Signal</keyword>
<dbReference type="PANTHER" id="PTHR42923:SF26">
    <property type="entry name" value="FMN REDUCTASE LOT6, PUTATIVE (AFU_ORTHOLOGUE AFUA_7G06600)-RELATED"/>
    <property type="match status" value="1"/>
</dbReference>
<dbReference type="EMBL" id="LJZO01000023">
    <property type="protein sequence ID" value="ROV95566.1"/>
    <property type="molecule type" value="Genomic_DNA"/>
</dbReference>
<dbReference type="Gene3D" id="3.30.70.1990">
    <property type="match status" value="1"/>
</dbReference>
<feature type="region of interest" description="Disordered" evidence="1">
    <location>
        <begin position="691"/>
        <end position="814"/>
    </location>
</feature>
<gene>
    <name evidence="3" type="ORF">VSDG_05268</name>
</gene>
<keyword evidence="4" id="KW-1185">Reference proteome</keyword>
<feature type="compositionally biased region" description="Basic residues" evidence="1">
    <location>
        <begin position="758"/>
        <end position="769"/>
    </location>
</feature>
<dbReference type="PANTHER" id="PTHR42923">
    <property type="entry name" value="PROTOPORPHYRINOGEN OXIDASE"/>
    <property type="match status" value="1"/>
</dbReference>
<protein>
    <recommendedName>
        <fullName evidence="5">Amine oxidase domain-containing protein</fullName>
    </recommendedName>
</protein>
<feature type="signal peptide" evidence="2">
    <location>
        <begin position="1"/>
        <end position="20"/>
    </location>
</feature>
<comment type="caution">
    <text evidence="3">The sequence shown here is derived from an EMBL/GenBank/DDBJ whole genome shotgun (WGS) entry which is preliminary data.</text>
</comment>
<feature type="compositionally biased region" description="Basic and acidic residues" evidence="1">
    <location>
        <begin position="691"/>
        <end position="702"/>
    </location>
</feature>
<dbReference type="OrthoDB" id="68575at2759"/>
<accession>A0A423VX30</accession>
<feature type="region of interest" description="Disordered" evidence="1">
    <location>
        <begin position="417"/>
        <end position="457"/>
    </location>
</feature>
<feature type="region of interest" description="Disordered" evidence="1">
    <location>
        <begin position="1357"/>
        <end position="1402"/>
    </location>
</feature>
<evidence type="ECO:0000313" key="4">
    <source>
        <dbReference type="Proteomes" id="UP000284375"/>
    </source>
</evidence>
<dbReference type="InterPro" id="IPR036188">
    <property type="entry name" value="FAD/NAD-bd_sf"/>
</dbReference>
<feature type="compositionally biased region" description="Polar residues" evidence="1">
    <location>
        <begin position="1390"/>
        <end position="1402"/>
    </location>
</feature>
<feature type="region of interest" description="Disordered" evidence="1">
    <location>
        <begin position="637"/>
        <end position="657"/>
    </location>
</feature>
<evidence type="ECO:0000313" key="3">
    <source>
        <dbReference type="EMBL" id="ROV95566.1"/>
    </source>
</evidence>
<organism evidence="3 4">
    <name type="scientific">Cytospora chrysosperma</name>
    <name type="common">Cytospora canker fungus</name>
    <name type="synonym">Sphaeria chrysosperma</name>
    <dbReference type="NCBI Taxonomy" id="252740"/>
    <lineage>
        <taxon>Eukaryota</taxon>
        <taxon>Fungi</taxon>
        <taxon>Dikarya</taxon>
        <taxon>Ascomycota</taxon>
        <taxon>Pezizomycotina</taxon>
        <taxon>Sordariomycetes</taxon>
        <taxon>Sordariomycetidae</taxon>
        <taxon>Diaporthales</taxon>
        <taxon>Cytosporaceae</taxon>
        <taxon>Cytospora</taxon>
    </lineage>
</organism>
<feature type="chain" id="PRO_5019187458" description="Amine oxidase domain-containing protein" evidence="2">
    <location>
        <begin position="21"/>
        <end position="1402"/>
    </location>
</feature>
<evidence type="ECO:0008006" key="5">
    <source>
        <dbReference type="Google" id="ProtNLM"/>
    </source>
</evidence>
<dbReference type="Gene3D" id="3.50.50.60">
    <property type="entry name" value="FAD/NAD(P)-binding domain"/>
    <property type="match status" value="1"/>
</dbReference>
<evidence type="ECO:0000256" key="1">
    <source>
        <dbReference type="SAM" id="MobiDB-lite"/>
    </source>
</evidence>
<dbReference type="GO" id="GO:0016491">
    <property type="term" value="F:oxidoreductase activity"/>
    <property type="evidence" value="ECO:0007669"/>
    <property type="project" value="TreeGrafter"/>
</dbReference>
<name>A0A423VX30_CYTCH</name>
<evidence type="ECO:0000256" key="2">
    <source>
        <dbReference type="SAM" id="SignalP"/>
    </source>
</evidence>
<feature type="compositionally biased region" description="Polar residues" evidence="1">
    <location>
        <begin position="641"/>
        <end position="657"/>
    </location>
</feature>
<dbReference type="Gene3D" id="1.10.405.20">
    <property type="match status" value="1"/>
</dbReference>
<proteinExistence type="predicted"/>
<dbReference type="SUPFAM" id="SSF51905">
    <property type="entry name" value="FAD/NAD(P)-binding domain"/>
    <property type="match status" value="1"/>
</dbReference>
<sequence>MISSIILLSLGLGRIISALAAATNISSCFDPSNYADLDVLYCDIAVIGGGSSGTYAAINLRELGQRVIVVEKENVLGGHTNTYTDAATGLTVDYGVQAYLDSPVTRDWFAHFDVGLEAYAVSDSSYLPVDFTTGQVVTTFSGATDLGPWAEQLAKYPWLDYTSEVPRPIAEDLLLTFGDFVTKYNLSTSAYDIYLSAQGLSDPLAHTTFDVLKMVDPAFLAELEGASLQTVNQDNSELYVKALAELGSDALLSSTVAAALRPDSGNVSLVVNTPTGTRLVVASKLLVTIPPILENMSPFGLSTTESKIFSQFAYMGYYTILLNNTGLPTGYTWINANASVATYNIPELPALTQIFATRVPGLFFAWYRSPGDLTQEEVEADTIATIQTLQVAEGITATTSKTTQLLEVEFNLEQQAKEKEDLSQANSELSVSPQSASLEASGALQNPEQSQSEFQEQLRLAERSLAAERNNHDHTREEARNDYAIVQRFLASNGKDFDEKTIDLTNNFTTRLEERIQELHKVKVNLESQQQKYAVLQHAHEIELGLHAHSRERFQYYRAKADRSEAEMSKYISGLQILFTRICTDTPLINISGLVEKLQVAAETQLLNAPASQSAPILAKNIMVDMIIWQNLTSEPRMGPGNQQPQGATHTNLQIRQRPVQQTYEPEIKAMPEIKAVPEVKAMPEIKAVPETKAMPETKAVPETKATVESSPEQVRKTNPHAGPAIQPSATTTDAGYESEAELRNTLTAKSNSERSTRGKGRAIHKKKSQNVATSKREDKAYPALPPAPKPDVSGQAPPTVPLGSGSQPAMQPPKDLFGDVRCQLHIFGDSEDNTTLATQLEGFWHDQLQRHDLDKPGLYDLKPSQLGPWTVALPKGINFHEHIKKDISDASIALHGLYLKFDHYSGAKNTAWPVLRIKLSPHWSLTENMTTVHMNVKPTVGKASNRIRKLLTRLASTASDDDFKKVIIAMSNFVSTMPTTELPPDPKVTKSQLGIEAGVPGNESRHGSETRLGKLAPDMKVSPRSSEGIMLEQARQLLSRLSKEDFQDNISVIMTELENWAQDVEDQESKFLKTLVDIWTLKERFPSLLNRVRETVALANLAKPRIVILDIETAPTYAATRARDLTLGWQLTVENESDLHKENPLELARSLLHTCETGEYVANRFINVNRVWDRPSHCQKLLPMDLSLSSDVFWLPEDLFTFHWMKSFHPAGQEDWKDEERMACLMVSIDSLEEVTRWAMRRFEDEDLEDEANGYVSLDGLSRTLENVLKYYPSCEEIIVMVGAPSGDRKHLSWGDLNYIDSNDKQMVQKFDLHAADQDEADRCQSMVQTYYALRDDALESDGVTLPALSFAFKEANRPRNPSSPASQIVVPAGSGSRKRAHDEDDDILSSQVPTNKRQRT</sequence>
<dbReference type="Proteomes" id="UP000284375">
    <property type="component" value="Unassembled WGS sequence"/>
</dbReference>
<dbReference type="InterPro" id="IPR050464">
    <property type="entry name" value="Zeta_carotene_desat/Oxidored"/>
</dbReference>
<feature type="compositionally biased region" description="Polar residues" evidence="1">
    <location>
        <begin position="423"/>
        <end position="455"/>
    </location>
</feature>